<gene>
    <name evidence="1" type="ORF">EVAR_19824_1</name>
</gene>
<comment type="caution">
    <text evidence="1">The sequence shown here is derived from an EMBL/GenBank/DDBJ whole genome shotgun (WGS) entry which is preliminary data.</text>
</comment>
<reference evidence="1 2" key="1">
    <citation type="journal article" date="2019" name="Commun. Biol.">
        <title>The bagworm genome reveals a unique fibroin gene that provides high tensile strength.</title>
        <authorList>
            <person name="Kono N."/>
            <person name="Nakamura H."/>
            <person name="Ohtoshi R."/>
            <person name="Tomita M."/>
            <person name="Numata K."/>
            <person name="Arakawa K."/>
        </authorList>
    </citation>
    <scope>NUCLEOTIDE SEQUENCE [LARGE SCALE GENOMIC DNA]</scope>
</reference>
<keyword evidence="2" id="KW-1185">Reference proteome</keyword>
<protein>
    <submittedName>
        <fullName evidence="1">Uncharacterized protein</fullName>
    </submittedName>
</protein>
<sequence>MEVYKTPKRSELDQPSFLIVPPLIRYPIPSQEAGNAPVTPLWSRASMGGVVESLLRAILFQSEELELKAVHASPARLEGCQRPSRQFACNIHDRQRAPSPYMGRVV</sequence>
<dbReference type="AlphaFoldDB" id="A0A4C1UQR1"/>
<proteinExistence type="predicted"/>
<dbReference type="EMBL" id="BGZK01000211">
    <property type="protein sequence ID" value="GBP28781.1"/>
    <property type="molecule type" value="Genomic_DNA"/>
</dbReference>
<dbReference type="Proteomes" id="UP000299102">
    <property type="component" value="Unassembled WGS sequence"/>
</dbReference>
<organism evidence="1 2">
    <name type="scientific">Eumeta variegata</name>
    <name type="common">Bagworm moth</name>
    <name type="synonym">Eumeta japonica</name>
    <dbReference type="NCBI Taxonomy" id="151549"/>
    <lineage>
        <taxon>Eukaryota</taxon>
        <taxon>Metazoa</taxon>
        <taxon>Ecdysozoa</taxon>
        <taxon>Arthropoda</taxon>
        <taxon>Hexapoda</taxon>
        <taxon>Insecta</taxon>
        <taxon>Pterygota</taxon>
        <taxon>Neoptera</taxon>
        <taxon>Endopterygota</taxon>
        <taxon>Lepidoptera</taxon>
        <taxon>Glossata</taxon>
        <taxon>Ditrysia</taxon>
        <taxon>Tineoidea</taxon>
        <taxon>Psychidae</taxon>
        <taxon>Oiketicinae</taxon>
        <taxon>Eumeta</taxon>
    </lineage>
</organism>
<evidence type="ECO:0000313" key="1">
    <source>
        <dbReference type="EMBL" id="GBP28781.1"/>
    </source>
</evidence>
<evidence type="ECO:0000313" key="2">
    <source>
        <dbReference type="Proteomes" id="UP000299102"/>
    </source>
</evidence>
<name>A0A4C1UQR1_EUMVA</name>
<accession>A0A4C1UQR1</accession>